<feature type="binding site" evidence="10">
    <location>
        <begin position="94"/>
        <end position="97"/>
    </location>
    <ligand>
        <name>substrate</name>
    </ligand>
</feature>
<dbReference type="RefSeq" id="WP_061805851.1">
    <property type="nucleotide sequence ID" value="NZ_FOXX01000009.1"/>
</dbReference>
<dbReference type="HAMAP" id="MF_02095">
    <property type="entry name" value="CysQ"/>
    <property type="match status" value="1"/>
</dbReference>
<dbReference type="NCBIfam" id="TIGR01331">
    <property type="entry name" value="bisphos_cysQ"/>
    <property type="match status" value="1"/>
</dbReference>
<keyword evidence="12" id="KW-1185">Reference proteome</keyword>
<dbReference type="PROSITE" id="PS00630">
    <property type="entry name" value="IMP_2"/>
    <property type="match status" value="1"/>
</dbReference>
<comment type="similarity">
    <text evidence="3 10">Belongs to the inositol monophosphatase superfamily. CysQ family.</text>
</comment>
<feature type="binding site" evidence="10">
    <location>
        <position position="233"/>
    </location>
    <ligand>
        <name>Mg(2+)</name>
        <dbReference type="ChEBI" id="CHEBI:18420"/>
        <label>2</label>
    </ligand>
</feature>
<evidence type="ECO:0000256" key="3">
    <source>
        <dbReference type="ARBA" id="ARBA00005289"/>
    </source>
</evidence>
<keyword evidence="6 10" id="KW-0479">Metal-binding</keyword>
<dbReference type="CDD" id="cd01638">
    <property type="entry name" value="CysQ"/>
    <property type="match status" value="1"/>
</dbReference>
<evidence type="ECO:0000256" key="8">
    <source>
        <dbReference type="ARBA" id="ARBA00022842"/>
    </source>
</evidence>
<organism evidence="11 12">
    <name type="scientific">Priestia endophytica DSM 13796</name>
    <dbReference type="NCBI Taxonomy" id="1121089"/>
    <lineage>
        <taxon>Bacteria</taxon>
        <taxon>Bacillati</taxon>
        <taxon>Bacillota</taxon>
        <taxon>Bacilli</taxon>
        <taxon>Bacillales</taxon>
        <taxon>Bacillaceae</taxon>
        <taxon>Priestia</taxon>
    </lineage>
</organism>
<evidence type="ECO:0000256" key="2">
    <source>
        <dbReference type="ARBA" id="ARBA00001625"/>
    </source>
</evidence>
<dbReference type="SUPFAM" id="SSF56655">
    <property type="entry name" value="Carbohydrate phosphatase"/>
    <property type="match status" value="1"/>
</dbReference>
<dbReference type="PROSITE" id="PS00629">
    <property type="entry name" value="IMP_1"/>
    <property type="match status" value="1"/>
</dbReference>
<dbReference type="Gene3D" id="3.30.540.10">
    <property type="entry name" value="Fructose-1,6-Bisphosphatase, subunit A, domain 1"/>
    <property type="match status" value="1"/>
</dbReference>
<feature type="binding site" evidence="10">
    <location>
        <position position="95"/>
    </location>
    <ligand>
        <name>Mg(2+)</name>
        <dbReference type="ChEBI" id="CHEBI:18420"/>
        <label>2</label>
    </ligand>
</feature>
<dbReference type="EMBL" id="FOXX01000009">
    <property type="protein sequence ID" value="SFQ79141.1"/>
    <property type="molecule type" value="Genomic_DNA"/>
</dbReference>
<evidence type="ECO:0000256" key="1">
    <source>
        <dbReference type="ARBA" id="ARBA00001033"/>
    </source>
</evidence>
<dbReference type="PANTHER" id="PTHR43028">
    <property type="entry name" value="3'(2'),5'-BISPHOSPHATE NUCLEOTIDASE 1"/>
    <property type="match status" value="1"/>
</dbReference>
<name>A0A1I6BE09_9BACI</name>
<feature type="binding site" evidence="10">
    <location>
        <position position="233"/>
    </location>
    <ligand>
        <name>substrate</name>
    </ligand>
</feature>
<keyword evidence="8 10" id="KW-0460">Magnesium</keyword>
<sequence>MPHKKEDEINLLNLIRIATNAGTEILGVYDSEDIALETKADDSPLTLADKKSHEVIAASLQKEYPTIPLLSEEGTHLPYHERKEWDYFWVVDPLDGTKEFVKRNGEFTVNIALVHKNVPLIGVIYVPVWDTVYFVKKGLGAYKLENCKEVLAKEAGSFQEKAEKLPLAQERKGLNVVASRSHMSEDTKQFVKELEKEAEEVNIVSAGSSLKFCLVAEGKADVYPRFAPTMEWDTAAGHAIVEEAGGKVTKQDGTPLLYNKEELVNPWFVVERTKEKVVVK</sequence>
<dbReference type="PANTHER" id="PTHR43028:SF5">
    <property type="entry name" value="3'(2'),5'-BISPHOSPHATE NUCLEOTIDASE 1"/>
    <property type="match status" value="1"/>
</dbReference>
<evidence type="ECO:0000256" key="5">
    <source>
        <dbReference type="ARBA" id="ARBA00022519"/>
    </source>
</evidence>
<evidence type="ECO:0000256" key="4">
    <source>
        <dbReference type="ARBA" id="ARBA00022475"/>
    </source>
</evidence>
<dbReference type="InterPro" id="IPR050725">
    <property type="entry name" value="CysQ/Inositol_MonoPase"/>
</dbReference>
<dbReference type="Gene3D" id="3.40.190.80">
    <property type="match status" value="1"/>
</dbReference>
<reference evidence="11 12" key="1">
    <citation type="submission" date="2016-10" db="EMBL/GenBank/DDBJ databases">
        <authorList>
            <person name="Varghese N."/>
            <person name="Submissions S."/>
        </authorList>
    </citation>
    <scope>NUCLEOTIDE SEQUENCE [LARGE SCALE GENOMIC DNA]</scope>
    <source>
        <strain evidence="11 12">DSM 13796</strain>
    </source>
</reference>
<evidence type="ECO:0000256" key="10">
    <source>
        <dbReference type="HAMAP-Rule" id="MF_02095"/>
    </source>
</evidence>
<gene>
    <name evidence="10" type="primary">cysQ</name>
    <name evidence="11" type="ORF">SAMN02745910_03517</name>
</gene>
<feature type="binding site" evidence="10">
    <location>
        <position position="72"/>
    </location>
    <ligand>
        <name>Mg(2+)</name>
        <dbReference type="ChEBI" id="CHEBI:18420"/>
        <label>1</label>
    </ligand>
</feature>
<evidence type="ECO:0000256" key="9">
    <source>
        <dbReference type="ARBA" id="ARBA00023136"/>
    </source>
</evidence>
<keyword evidence="4 10" id="KW-1003">Cell membrane</keyword>
<dbReference type="Proteomes" id="UP000182762">
    <property type="component" value="Unassembled WGS sequence"/>
</dbReference>
<keyword evidence="5" id="KW-0997">Cell inner membrane</keyword>
<comment type="catalytic activity">
    <reaction evidence="1">
        <text>a myo-inositol phosphate + H2O = myo-inositol + phosphate</text>
        <dbReference type="Rhea" id="RHEA:24056"/>
        <dbReference type="ChEBI" id="CHEBI:15377"/>
        <dbReference type="ChEBI" id="CHEBI:17268"/>
        <dbReference type="ChEBI" id="CHEBI:43474"/>
        <dbReference type="ChEBI" id="CHEBI:84139"/>
        <dbReference type="EC" id="3.1.3.25"/>
    </reaction>
</comment>
<comment type="caution">
    <text evidence="11">The sequence shown here is derived from an EMBL/GenBank/DDBJ whole genome shotgun (WGS) entry which is preliminary data.</text>
</comment>
<dbReference type="InterPro" id="IPR020583">
    <property type="entry name" value="Inositol_monoP_metal-BS"/>
</dbReference>
<accession>A0A1I6BE09</accession>
<comment type="subcellular location">
    <subcellularLocation>
        <location evidence="10">Cell membrane</location>
        <topology evidence="10">Peripheral membrane protein</topology>
        <orientation evidence="10">Cytoplasmic side</orientation>
    </subcellularLocation>
</comment>
<evidence type="ECO:0000256" key="6">
    <source>
        <dbReference type="ARBA" id="ARBA00022723"/>
    </source>
</evidence>
<dbReference type="InterPro" id="IPR006240">
    <property type="entry name" value="CysQ"/>
</dbReference>
<proteinExistence type="inferred from homology"/>
<evidence type="ECO:0000256" key="7">
    <source>
        <dbReference type="ARBA" id="ARBA00022801"/>
    </source>
</evidence>
<comment type="cofactor">
    <cofactor evidence="10">
        <name>Mg(2+)</name>
        <dbReference type="ChEBI" id="CHEBI:18420"/>
    </cofactor>
</comment>
<feature type="binding site" evidence="10">
    <location>
        <position position="92"/>
    </location>
    <ligand>
        <name>Mg(2+)</name>
        <dbReference type="ChEBI" id="CHEBI:18420"/>
        <label>2</label>
    </ligand>
</feature>
<feature type="binding site" evidence="10">
    <location>
        <position position="92"/>
    </location>
    <ligand>
        <name>Mg(2+)</name>
        <dbReference type="ChEBI" id="CHEBI:18420"/>
        <label>1</label>
    </ligand>
</feature>
<dbReference type="EC" id="3.1.3.7" evidence="10"/>
<comment type="catalytic activity">
    <reaction evidence="2 10">
        <text>adenosine 3',5'-bisphosphate + H2O = AMP + phosphate</text>
        <dbReference type="Rhea" id="RHEA:10040"/>
        <dbReference type="ChEBI" id="CHEBI:15377"/>
        <dbReference type="ChEBI" id="CHEBI:43474"/>
        <dbReference type="ChEBI" id="CHEBI:58343"/>
        <dbReference type="ChEBI" id="CHEBI:456215"/>
        <dbReference type="EC" id="3.1.3.7"/>
    </reaction>
</comment>
<feature type="binding site" evidence="10">
    <location>
        <position position="72"/>
    </location>
    <ligand>
        <name>substrate</name>
    </ligand>
</feature>
<comment type="function">
    <text evidence="10">Converts adenosine-3',5'-bisphosphate (PAP) to AMP.</text>
</comment>
<evidence type="ECO:0000313" key="11">
    <source>
        <dbReference type="EMBL" id="SFQ79141.1"/>
    </source>
</evidence>
<protein>
    <recommendedName>
        <fullName evidence="10">3'(2'),5'-bisphosphate nucleotidase CysQ</fullName>
        <ecNumber evidence="10">3.1.3.7</ecNumber>
    </recommendedName>
    <alternativeName>
        <fullName evidence="10">3'(2'),5-bisphosphonucleoside 3'(2')-phosphohydrolase</fullName>
    </alternativeName>
    <alternativeName>
        <fullName evidence="10">3'-phosphoadenosine 5'-phosphate phosphatase</fullName>
        <shortName evidence="10">PAP phosphatase</shortName>
    </alternativeName>
</protein>
<dbReference type="InterPro" id="IPR020550">
    <property type="entry name" value="Inositol_monophosphatase_CS"/>
</dbReference>
<evidence type="ECO:0000313" key="12">
    <source>
        <dbReference type="Proteomes" id="UP000182762"/>
    </source>
</evidence>
<keyword evidence="7 10" id="KW-0378">Hydrolase</keyword>
<keyword evidence="9 10" id="KW-0472">Membrane</keyword>
<dbReference type="Pfam" id="PF00459">
    <property type="entry name" value="Inositol_P"/>
    <property type="match status" value="1"/>
</dbReference>
<feature type="binding site" evidence="10">
    <location>
        <position position="94"/>
    </location>
    <ligand>
        <name>Mg(2+)</name>
        <dbReference type="ChEBI" id="CHEBI:18420"/>
        <label>1</label>
    </ligand>
</feature>
<dbReference type="GeneID" id="93712113"/>
<dbReference type="InterPro" id="IPR000760">
    <property type="entry name" value="Inositol_monophosphatase-like"/>
</dbReference>